<reference evidence="2" key="1">
    <citation type="submission" date="2013-10" db="EMBL/GenBank/DDBJ databases">
        <title>Genome sequencing of Onchocerca volvulus.</title>
        <authorList>
            <person name="Cotton J."/>
            <person name="Tsai J."/>
            <person name="Stanley E."/>
            <person name="Tracey A."/>
            <person name="Holroyd N."/>
            <person name="Lustigman S."/>
            <person name="Berriman M."/>
        </authorList>
    </citation>
    <scope>NUCLEOTIDE SEQUENCE</scope>
</reference>
<evidence type="ECO:0000313" key="2">
    <source>
        <dbReference type="Proteomes" id="UP000024404"/>
    </source>
</evidence>
<accession>A0A8R1TXL6</accession>
<keyword evidence="2" id="KW-1185">Reference proteome</keyword>
<sequence>MVSVEYSGISSSIDLAGIPRYISVVSVFSIRSAHTDIDPGTSVLKTDEKRHEKERCICGKIDGYHDL</sequence>
<dbReference type="EnsemblMetazoa" id="OVOC6601.1">
    <property type="protein sequence ID" value="OVOC6601.1"/>
    <property type="gene ID" value="WBGene00243410"/>
</dbReference>
<proteinExistence type="predicted"/>
<dbReference type="Proteomes" id="UP000024404">
    <property type="component" value="Unassembled WGS sequence"/>
</dbReference>
<organism evidence="1 2">
    <name type="scientific">Onchocerca volvulus</name>
    <dbReference type="NCBI Taxonomy" id="6282"/>
    <lineage>
        <taxon>Eukaryota</taxon>
        <taxon>Metazoa</taxon>
        <taxon>Ecdysozoa</taxon>
        <taxon>Nematoda</taxon>
        <taxon>Chromadorea</taxon>
        <taxon>Rhabditida</taxon>
        <taxon>Spirurina</taxon>
        <taxon>Spiruromorpha</taxon>
        <taxon>Filarioidea</taxon>
        <taxon>Onchocercidae</taxon>
        <taxon>Onchocerca</taxon>
    </lineage>
</organism>
<protein>
    <submittedName>
        <fullName evidence="1">Uncharacterized protein</fullName>
    </submittedName>
</protein>
<name>A0A8R1TXL6_ONCVO</name>
<evidence type="ECO:0000313" key="1">
    <source>
        <dbReference type="EnsemblMetazoa" id="OVOC6601.1"/>
    </source>
</evidence>
<reference evidence="1" key="2">
    <citation type="submission" date="2022-06" db="UniProtKB">
        <authorList>
            <consortium name="EnsemblMetazoa"/>
        </authorList>
    </citation>
    <scope>IDENTIFICATION</scope>
</reference>
<dbReference type="AlphaFoldDB" id="A0A8R1TXL6"/>
<dbReference type="EMBL" id="CMVM020000177">
    <property type="status" value="NOT_ANNOTATED_CDS"/>
    <property type="molecule type" value="Genomic_DNA"/>
</dbReference>